<dbReference type="Gene3D" id="3.40.50.720">
    <property type="entry name" value="NAD(P)-binding Rossmann-like Domain"/>
    <property type="match status" value="1"/>
</dbReference>
<feature type="domain" description="Enoyl reductase (ER)" evidence="3">
    <location>
        <begin position="12"/>
        <end position="322"/>
    </location>
</feature>
<dbReference type="CDD" id="cd05286">
    <property type="entry name" value="QOR2"/>
    <property type="match status" value="1"/>
</dbReference>
<organism evidence="4 5">
    <name type="scientific">Deinococcus hopiensis KR-140</name>
    <dbReference type="NCBI Taxonomy" id="695939"/>
    <lineage>
        <taxon>Bacteria</taxon>
        <taxon>Thermotogati</taxon>
        <taxon>Deinococcota</taxon>
        <taxon>Deinococci</taxon>
        <taxon>Deinococcales</taxon>
        <taxon>Deinococcaceae</taxon>
        <taxon>Deinococcus</taxon>
    </lineage>
</organism>
<dbReference type="SUPFAM" id="SSF51735">
    <property type="entry name" value="NAD(P)-binding Rossmann-fold domains"/>
    <property type="match status" value="1"/>
</dbReference>
<sequence>MPMKAIRIHQPGDASALVLDEIPTLEPGPGEARVKVAFAGLNFIDVYQRSGLYPLPLPAVMGNEGAGVVDAVGEGVTEVQPGQRVAFAMHRGSYAEAVVVPAWKLVPLPETISEAQGAAIMLQGMTAHYLASSTYPLKAGDTCLVHAAAGGVGLLLTQIAKKRGAWVLGTAGSAQKAALARSMGADEVILYREADFEAEVKRLTGGAGVNVIYDAVGRDTFLKGLNVLKPRGYMVLYGASSGPVEPVDPQLLNQKGGLFLTRPSLAHYAANREELLWRSQELFTWVEDGSLQLRVDQTFPLGEAAAAHRYIEGRNTQGKVLLQIR</sequence>
<dbReference type="GO" id="GO:0005829">
    <property type="term" value="C:cytosol"/>
    <property type="evidence" value="ECO:0007669"/>
    <property type="project" value="TreeGrafter"/>
</dbReference>
<dbReference type="SMART" id="SM00829">
    <property type="entry name" value="PKS_ER"/>
    <property type="match status" value="1"/>
</dbReference>
<dbReference type="Gene3D" id="3.90.180.10">
    <property type="entry name" value="Medium-chain alcohol dehydrogenases, catalytic domain"/>
    <property type="match status" value="1"/>
</dbReference>
<dbReference type="Proteomes" id="UP000192582">
    <property type="component" value="Unassembled WGS sequence"/>
</dbReference>
<evidence type="ECO:0000313" key="5">
    <source>
        <dbReference type="Proteomes" id="UP000192582"/>
    </source>
</evidence>
<dbReference type="Pfam" id="PF00107">
    <property type="entry name" value="ADH_zinc_N"/>
    <property type="match status" value="1"/>
</dbReference>
<dbReference type="InterPro" id="IPR036291">
    <property type="entry name" value="NAD(P)-bd_dom_sf"/>
</dbReference>
<dbReference type="PANTHER" id="PTHR48106">
    <property type="entry name" value="QUINONE OXIDOREDUCTASE PIG3-RELATED"/>
    <property type="match status" value="1"/>
</dbReference>
<dbReference type="GO" id="GO:0008270">
    <property type="term" value="F:zinc ion binding"/>
    <property type="evidence" value="ECO:0007669"/>
    <property type="project" value="InterPro"/>
</dbReference>
<dbReference type="InterPro" id="IPR002364">
    <property type="entry name" value="Quin_OxRdtase/zeta-crystal_CS"/>
</dbReference>
<accession>A0A1W1VUZ3</accession>
<dbReference type="FunFam" id="3.40.50.720:FF:000053">
    <property type="entry name" value="Quinone oxidoreductase 1"/>
    <property type="match status" value="1"/>
</dbReference>
<keyword evidence="1" id="KW-0521">NADP</keyword>
<dbReference type="GO" id="GO:0070402">
    <property type="term" value="F:NADPH binding"/>
    <property type="evidence" value="ECO:0007669"/>
    <property type="project" value="TreeGrafter"/>
</dbReference>
<evidence type="ECO:0000256" key="2">
    <source>
        <dbReference type="ARBA" id="ARBA00023002"/>
    </source>
</evidence>
<dbReference type="Pfam" id="PF08240">
    <property type="entry name" value="ADH_N"/>
    <property type="match status" value="1"/>
</dbReference>
<dbReference type="GO" id="GO:0003960">
    <property type="term" value="F:quinone reductase (NADPH) activity"/>
    <property type="evidence" value="ECO:0007669"/>
    <property type="project" value="InterPro"/>
</dbReference>
<reference evidence="4 5" key="1">
    <citation type="submission" date="2017-04" db="EMBL/GenBank/DDBJ databases">
        <authorList>
            <person name="Afonso C.L."/>
            <person name="Miller P.J."/>
            <person name="Scott M.A."/>
            <person name="Spackman E."/>
            <person name="Goraichik I."/>
            <person name="Dimitrov K.M."/>
            <person name="Suarez D.L."/>
            <person name="Swayne D.E."/>
        </authorList>
    </citation>
    <scope>NUCLEOTIDE SEQUENCE [LARGE SCALE GENOMIC DNA]</scope>
    <source>
        <strain evidence="4 5">KR-140</strain>
    </source>
</reference>
<proteinExistence type="predicted"/>
<keyword evidence="2" id="KW-0560">Oxidoreductase</keyword>
<keyword evidence="5" id="KW-1185">Reference proteome</keyword>
<evidence type="ECO:0000313" key="4">
    <source>
        <dbReference type="EMBL" id="SMB97178.1"/>
    </source>
</evidence>
<dbReference type="PROSITE" id="PS01162">
    <property type="entry name" value="QOR_ZETA_CRYSTAL"/>
    <property type="match status" value="1"/>
</dbReference>
<dbReference type="AlphaFoldDB" id="A0A1W1VUZ3"/>
<dbReference type="SUPFAM" id="SSF50129">
    <property type="entry name" value="GroES-like"/>
    <property type="match status" value="1"/>
</dbReference>
<evidence type="ECO:0000256" key="1">
    <source>
        <dbReference type="ARBA" id="ARBA00022857"/>
    </source>
</evidence>
<dbReference type="STRING" id="695939.SAMN00790413_06391"/>
<dbReference type="GO" id="GO:0035925">
    <property type="term" value="F:mRNA 3'-UTR AU-rich region binding"/>
    <property type="evidence" value="ECO:0007669"/>
    <property type="project" value="TreeGrafter"/>
</dbReference>
<dbReference type="InterPro" id="IPR011032">
    <property type="entry name" value="GroES-like_sf"/>
</dbReference>
<gene>
    <name evidence="4" type="ORF">SAMN00790413_06391</name>
</gene>
<dbReference type="PANTHER" id="PTHR48106:SF13">
    <property type="entry name" value="QUINONE OXIDOREDUCTASE-RELATED"/>
    <property type="match status" value="1"/>
</dbReference>
<dbReference type="InterPro" id="IPR013154">
    <property type="entry name" value="ADH-like_N"/>
</dbReference>
<dbReference type="InterPro" id="IPR013149">
    <property type="entry name" value="ADH-like_C"/>
</dbReference>
<dbReference type="InterPro" id="IPR020843">
    <property type="entry name" value="ER"/>
</dbReference>
<dbReference type="InterPro" id="IPR047618">
    <property type="entry name" value="QOR-like"/>
</dbReference>
<evidence type="ECO:0000259" key="3">
    <source>
        <dbReference type="SMART" id="SM00829"/>
    </source>
</evidence>
<name>A0A1W1VUZ3_9DEIO</name>
<protein>
    <submittedName>
        <fullName evidence="4">NADPH2:quinone reductase</fullName>
    </submittedName>
</protein>
<dbReference type="EMBL" id="FWWU01000010">
    <property type="protein sequence ID" value="SMB97178.1"/>
    <property type="molecule type" value="Genomic_DNA"/>
</dbReference>